<evidence type="ECO:0000313" key="4">
    <source>
        <dbReference type="Proteomes" id="UP000073492"/>
    </source>
</evidence>
<comment type="similarity">
    <text evidence="1">Belongs to the actin family.</text>
</comment>
<organism evidence="3 4">
    <name type="scientific">Pseudocercospora musae</name>
    <dbReference type="NCBI Taxonomy" id="113226"/>
    <lineage>
        <taxon>Eukaryota</taxon>
        <taxon>Fungi</taxon>
        <taxon>Dikarya</taxon>
        <taxon>Ascomycota</taxon>
        <taxon>Pezizomycotina</taxon>
        <taxon>Dothideomycetes</taxon>
        <taxon>Dothideomycetidae</taxon>
        <taxon>Mycosphaerellales</taxon>
        <taxon>Mycosphaerellaceae</taxon>
        <taxon>Pseudocercospora</taxon>
    </lineage>
</organism>
<dbReference type="Proteomes" id="UP000073492">
    <property type="component" value="Unassembled WGS sequence"/>
</dbReference>
<sequence>MRGRHQHHQQSAQLEMGACILSMRVGLQRTDNNMHFSTWPQFNMINQKNYYTEFLKRDDQVLALRLQQEAALDRRKKAAVDLDRARAQNGEQVAAYPDVDQNLDEDVVMDDIYGENYGEKTIVIHVGSQNLRLGFATDALPKTVPMVVARKADRTEAEHSEPVPKRIKLHDDAPSEEWFGEEFAKEYDDMAARFRTARRHNKRRVLPNSRELVSKWNSTTPPDVISKHNDPVEIDWTETNNAPDYIIGAPALRIPENSRPKYHLHWPMRNGTLNEKDYTSRNMLERDFFRILEESIKTELGLVHKKDWNQYSCVFLIPDLYEKVNVATVLRELMIDFNFGRICFMQESLAATFGAGFSTACMVDMGAQKTTVCCVEDGMCIEESRINMKYGGYDVTETFVKMMLFDKFNYSDLNLMRRHDFLLAEELKEKYTTMSDENITVQLFDFHLRAYDQQTRRYQFKIYDEGMLAPMGFFRPAIFDVSEKLAGRRQLIPASVDLYDGKRNDPDSRAQEDVRNYAKTIPSANMAPSSEPARPLGTPIAQPTPQKQRPLGIPSYLNGDNEGTPKSSIAGSPPPAGTPVPNDNDDNANGEGFGESAAVPEDDSKERIVPVMPLDEAIIWSIERASELPNGQVDERKKRDLLGSIMLIGGASKTPYLQNFLELQLRGRMPQYPKEILVAPPPRELDPSVIAWKGASVFGKLRATNDSWISPLEYDRLGARILNYKCMFHW</sequence>
<dbReference type="GO" id="GO:0031011">
    <property type="term" value="C:Ino80 complex"/>
    <property type="evidence" value="ECO:0007669"/>
    <property type="project" value="EnsemblFungi"/>
</dbReference>
<evidence type="ECO:0000313" key="3">
    <source>
        <dbReference type="EMBL" id="KXT10192.1"/>
    </source>
</evidence>
<dbReference type="Gene3D" id="3.30.420.40">
    <property type="match status" value="2"/>
</dbReference>
<dbReference type="GO" id="GO:0034080">
    <property type="term" value="P:CENP-A containing chromatin assembly"/>
    <property type="evidence" value="ECO:0007669"/>
    <property type="project" value="EnsemblFungi"/>
</dbReference>
<dbReference type="Pfam" id="PF00022">
    <property type="entry name" value="Actin"/>
    <property type="match status" value="2"/>
</dbReference>
<comment type="caution">
    <text evidence="3">The sequence shown here is derived from an EMBL/GenBank/DDBJ whole genome shotgun (WGS) entry which is preliminary data.</text>
</comment>
<reference evidence="3 4" key="1">
    <citation type="submission" date="2015-07" db="EMBL/GenBank/DDBJ databases">
        <title>Comparative genomics of the Sigatoka disease complex on banana suggests a link between parallel evolutionary changes in Pseudocercospora fijiensis and Pseudocercospora eumusae and increased virulence on the banana host.</title>
        <authorList>
            <person name="Chang T.-C."/>
            <person name="Salvucci A."/>
            <person name="Crous P.W."/>
            <person name="Stergiopoulos I."/>
        </authorList>
    </citation>
    <scope>NUCLEOTIDE SEQUENCE [LARGE SCALE GENOMIC DNA]</scope>
    <source>
        <strain evidence="3 4">CBS 116634</strain>
    </source>
</reference>
<dbReference type="SUPFAM" id="SSF53067">
    <property type="entry name" value="Actin-like ATPase domain"/>
    <property type="match status" value="2"/>
</dbReference>
<dbReference type="Gene3D" id="3.90.640.10">
    <property type="entry name" value="Actin, Chain A, domain 4"/>
    <property type="match status" value="1"/>
</dbReference>
<dbReference type="EMBL" id="LFZO01000279">
    <property type="protein sequence ID" value="KXT10192.1"/>
    <property type="molecule type" value="Genomic_DNA"/>
</dbReference>
<dbReference type="STRING" id="113226.A0A139I6P5"/>
<evidence type="ECO:0000256" key="1">
    <source>
        <dbReference type="RuleBase" id="RU000487"/>
    </source>
</evidence>
<dbReference type="AlphaFoldDB" id="A0A139I6P5"/>
<protein>
    <submittedName>
        <fullName evidence="3">Uncharacterized protein</fullName>
    </submittedName>
</protein>
<dbReference type="FunFam" id="3.30.420.40:FF:000232">
    <property type="entry name" value="Actin-related protein 8"/>
    <property type="match status" value="1"/>
</dbReference>
<dbReference type="InterPro" id="IPR043129">
    <property type="entry name" value="ATPase_NBD"/>
</dbReference>
<dbReference type="CDD" id="cd10206">
    <property type="entry name" value="ASKHA_NBD_Arp8-like"/>
    <property type="match status" value="1"/>
</dbReference>
<dbReference type="OrthoDB" id="5572108at2759"/>
<accession>A0A139I6P5</accession>
<evidence type="ECO:0000256" key="2">
    <source>
        <dbReference type="SAM" id="MobiDB-lite"/>
    </source>
</evidence>
<proteinExistence type="inferred from homology"/>
<feature type="region of interest" description="Disordered" evidence="2">
    <location>
        <begin position="520"/>
        <end position="605"/>
    </location>
</feature>
<keyword evidence="4" id="KW-1185">Reference proteome</keyword>
<dbReference type="InterPro" id="IPR004000">
    <property type="entry name" value="Actin"/>
</dbReference>
<gene>
    <name evidence="3" type="ORF">AC579_8194</name>
</gene>
<name>A0A139I6P5_9PEZI</name>
<dbReference type="SMART" id="SM00268">
    <property type="entry name" value="ACTIN"/>
    <property type="match status" value="1"/>
</dbReference>
<dbReference type="PANTHER" id="PTHR11937">
    <property type="entry name" value="ACTIN"/>
    <property type="match status" value="1"/>
</dbReference>